<accession>E4XG90</accession>
<dbReference type="AlphaFoldDB" id="E4XG90"/>
<keyword evidence="2" id="KW-1185">Reference proteome</keyword>
<gene>
    <name evidence="1" type="ORF">GSOID_T00010498001</name>
</gene>
<evidence type="ECO:0000313" key="1">
    <source>
        <dbReference type="EMBL" id="CBY09688.1"/>
    </source>
</evidence>
<evidence type="ECO:0000313" key="2">
    <source>
        <dbReference type="Proteomes" id="UP000001307"/>
    </source>
</evidence>
<reference evidence="1" key="1">
    <citation type="journal article" date="2010" name="Science">
        <title>Plasticity of animal genome architecture unmasked by rapid evolution of a pelagic tunicate.</title>
        <authorList>
            <person name="Denoeud F."/>
            <person name="Henriet S."/>
            <person name="Mungpakdee S."/>
            <person name="Aury J.M."/>
            <person name="Da Silva C."/>
            <person name="Brinkmann H."/>
            <person name="Mikhaleva J."/>
            <person name="Olsen L.C."/>
            <person name="Jubin C."/>
            <person name="Canestro C."/>
            <person name="Bouquet J.M."/>
            <person name="Danks G."/>
            <person name="Poulain J."/>
            <person name="Campsteijn C."/>
            <person name="Adamski M."/>
            <person name="Cross I."/>
            <person name="Yadetie F."/>
            <person name="Muffato M."/>
            <person name="Louis A."/>
            <person name="Butcher S."/>
            <person name="Tsagkogeorga G."/>
            <person name="Konrad A."/>
            <person name="Singh S."/>
            <person name="Jensen M.F."/>
            <person name="Cong E.H."/>
            <person name="Eikeseth-Otteraa H."/>
            <person name="Noel B."/>
            <person name="Anthouard V."/>
            <person name="Porcel B.M."/>
            <person name="Kachouri-Lafond R."/>
            <person name="Nishino A."/>
            <person name="Ugolini M."/>
            <person name="Chourrout P."/>
            <person name="Nishida H."/>
            <person name="Aasland R."/>
            <person name="Huzurbazar S."/>
            <person name="Westhof E."/>
            <person name="Delsuc F."/>
            <person name="Lehrach H."/>
            <person name="Reinhardt R."/>
            <person name="Weissenbach J."/>
            <person name="Roy S.W."/>
            <person name="Artiguenave F."/>
            <person name="Postlethwait J.H."/>
            <person name="Manak J.R."/>
            <person name="Thompson E.M."/>
            <person name="Jaillon O."/>
            <person name="Du Pasquier L."/>
            <person name="Boudinot P."/>
            <person name="Liberles D.A."/>
            <person name="Volff J.N."/>
            <person name="Philippe H."/>
            <person name="Lenhard B."/>
            <person name="Roest Crollius H."/>
            <person name="Wincker P."/>
            <person name="Chourrout D."/>
        </authorList>
    </citation>
    <scope>NUCLEOTIDE SEQUENCE [LARGE SCALE GENOMIC DNA]</scope>
</reference>
<protein>
    <submittedName>
        <fullName evidence="1">Uncharacterized protein</fullName>
    </submittedName>
</protein>
<dbReference type="Proteomes" id="UP000001307">
    <property type="component" value="Unassembled WGS sequence"/>
</dbReference>
<dbReference type="InParanoid" id="E4XG90"/>
<sequence>MARSAHQFQEISRDVKDEQKQKKQLIKKLMNFPQPIFLYFDFNIRMTKARIRLPAFLP</sequence>
<proteinExistence type="predicted"/>
<organism evidence="1">
    <name type="scientific">Oikopleura dioica</name>
    <name type="common">Tunicate</name>
    <dbReference type="NCBI Taxonomy" id="34765"/>
    <lineage>
        <taxon>Eukaryota</taxon>
        <taxon>Metazoa</taxon>
        <taxon>Chordata</taxon>
        <taxon>Tunicata</taxon>
        <taxon>Appendicularia</taxon>
        <taxon>Copelata</taxon>
        <taxon>Oikopleuridae</taxon>
        <taxon>Oikopleura</taxon>
    </lineage>
</organism>
<dbReference type="EMBL" id="FN653047">
    <property type="protein sequence ID" value="CBY09688.1"/>
    <property type="molecule type" value="Genomic_DNA"/>
</dbReference>
<name>E4XG90_OIKDI</name>